<dbReference type="Gene3D" id="1.10.630.10">
    <property type="entry name" value="Cytochrome P450"/>
    <property type="match status" value="1"/>
</dbReference>
<evidence type="ECO:0000313" key="4">
    <source>
        <dbReference type="Proteomes" id="UP000662783"/>
    </source>
</evidence>
<dbReference type="RefSeq" id="WP_205720733.1">
    <property type="nucleotide sequence ID" value="NZ_CP070608.1"/>
</dbReference>
<dbReference type="PRINTS" id="PR00359">
    <property type="entry name" value="BP450"/>
</dbReference>
<comment type="similarity">
    <text evidence="1 2">Belongs to the cytochrome P450 family.</text>
</comment>
<protein>
    <submittedName>
        <fullName evidence="3">Cytochrome P450</fullName>
    </submittedName>
</protein>
<dbReference type="SUPFAM" id="SSF48264">
    <property type="entry name" value="Cytochrome P450"/>
    <property type="match status" value="1"/>
</dbReference>
<keyword evidence="2" id="KW-0349">Heme</keyword>
<dbReference type="PROSITE" id="PS00086">
    <property type="entry name" value="CYTOCHROME_P450"/>
    <property type="match status" value="1"/>
</dbReference>
<keyword evidence="2" id="KW-0479">Metal-binding</keyword>
<proteinExistence type="inferred from homology"/>
<keyword evidence="4" id="KW-1185">Reference proteome</keyword>
<dbReference type="PRINTS" id="PR00385">
    <property type="entry name" value="P450"/>
</dbReference>
<evidence type="ECO:0000256" key="1">
    <source>
        <dbReference type="ARBA" id="ARBA00010617"/>
    </source>
</evidence>
<dbReference type="KEGG" id="fuv:JR347_11395"/>
<dbReference type="GO" id="GO:0004497">
    <property type="term" value="F:monooxygenase activity"/>
    <property type="evidence" value="ECO:0007669"/>
    <property type="project" value="UniProtKB-KW"/>
</dbReference>
<dbReference type="GO" id="GO:0005506">
    <property type="term" value="F:iron ion binding"/>
    <property type="evidence" value="ECO:0007669"/>
    <property type="project" value="InterPro"/>
</dbReference>
<dbReference type="InterPro" id="IPR001128">
    <property type="entry name" value="Cyt_P450"/>
</dbReference>
<dbReference type="Proteomes" id="UP000662783">
    <property type="component" value="Chromosome"/>
</dbReference>
<dbReference type="InterPro" id="IPR036396">
    <property type="entry name" value="Cyt_P450_sf"/>
</dbReference>
<sequence length="394" mass="44819">MNLWRPLDTDNINNPYPMYEEIRNAGGIYKAQTGEIIVTNYKSVEAILKDKENFKVGNGKEWIERGVEYFKTKDTDLTSITDAIDKFILLINPPEHQEIRKFISEVWNEREVENIILANCNELIDSIKDKSEFDLIEDFASHLPAMTISRIMGIESDSYKELQGHGEKMIKALDFYLKFEDLLKIEESARAFINYFKKVINKPPASGLISKLTSANSARNKPLSEKQLISICIFLFVAGEETTVSFISTSVYNLIRTNQWKTLKGEDVENVIDELLRFDGPVQLLGRIASSDVELNGTTISKGSTVTLCLAAANRDPDQFKNPTVLDLTRKPRHLAFGTGNHFCLGDWLARKQAGIALSMLIKNFPTLHLSNNKFTWRKQLAIRRLELLPVLIK</sequence>
<dbReference type="GO" id="GO:0016705">
    <property type="term" value="F:oxidoreductase activity, acting on paired donors, with incorporation or reduction of molecular oxygen"/>
    <property type="evidence" value="ECO:0007669"/>
    <property type="project" value="InterPro"/>
</dbReference>
<dbReference type="PANTHER" id="PTHR46696">
    <property type="entry name" value="P450, PUTATIVE (EUROFUNG)-RELATED"/>
    <property type="match status" value="1"/>
</dbReference>
<dbReference type="GO" id="GO:0020037">
    <property type="term" value="F:heme binding"/>
    <property type="evidence" value="ECO:0007669"/>
    <property type="project" value="InterPro"/>
</dbReference>
<dbReference type="PANTHER" id="PTHR46696:SF1">
    <property type="entry name" value="CYTOCHROME P450 YJIB-RELATED"/>
    <property type="match status" value="1"/>
</dbReference>
<evidence type="ECO:0000256" key="2">
    <source>
        <dbReference type="RuleBase" id="RU000461"/>
    </source>
</evidence>
<dbReference type="Pfam" id="PF00067">
    <property type="entry name" value="p450"/>
    <property type="match status" value="1"/>
</dbReference>
<keyword evidence="2" id="KW-0408">Iron</keyword>
<reference evidence="3" key="1">
    <citation type="submission" date="2021-02" db="EMBL/GenBank/DDBJ databases">
        <title>Fulvivirga sp. S481 isolated from sea water.</title>
        <authorList>
            <person name="Bae S.S."/>
            <person name="Baek K."/>
        </authorList>
    </citation>
    <scope>NUCLEOTIDE SEQUENCE</scope>
    <source>
        <strain evidence="3">S481</strain>
    </source>
</reference>
<dbReference type="AlphaFoldDB" id="A0A974ZZK2"/>
<dbReference type="EMBL" id="CP070608">
    <property type="protein sequence ID" value="QSE96216.1"/>
    <property type="molecule type" value="Genomic_DNA"/>
</dbReference>
<name>A0A974ZZK2_9BACT</name>
<dbReference type="InterPro" id="IPR002397">
    <property type="entry name" value="Cyt_P450_B"/>
</dbReference>
<gene>
    <name evidence="3" type="ORF">JR347_11395</name>
</gene>
<dbReference type="InterPro" id="IPR017972">
    <property type="entry name" value="Cyt_P450_CS"/>
</dbReference>
<accession>A0A974ZZK2</accession>
<evidence type="ECO:0000313" key="3">
    <source>
        <dbReference type="EMBL" id="QSE96216.1"/>
    </source>
</evidence>
<keyword evidence="2" id="KW-0560">Oxidoreductase</keyword>
<organism evidence="3 4">
    <name type="scientific">Fulvivirga lutea</name>
    <dbReference type="NCBI Taxonomy" id="2810512"/>
    <lineage>
        <taxon>Bacteria</taxon>
        <taxon>Pseudomonadati</taxon>
        <taxon>Bacteroidota</taxon>
        <taxon>Cytophagia</taxon>
        <taxon>Cytophagales</taxon>
        <taxon>Fulvivirgaceae</taxon>
        <taxon>Fulvivirga</taxon>
    </lineage>
</organism>
<keyword evidence="2" id="KW-0503">Monooxygenase</keyword>